<evidence type="ECO:0000256" key="1">
    <source>
        <dbReference type="SAM" id="MobiDB-lite"/>
    </source>
</evidence>
<feature type="compositionally biased region" description="Low complexity" evidence="1">
    <location>
        <begin position="17"/>
        <end position="26"/>
    </location>
</feature>
<proteinExistence type="predicted"/>
<dbReference type="PANTHER" id="PTHR43798:SF33">
    <property type="entry name" value="HYDROLASE, PUTATIVE (AFU_ORTHOLOGUE AFUA_2G14860)-RELATED"/>
    <property type="match status" value="1"/>
</dbReference>
<evidence type="ECO:0000313" key="3">
    <source>
        <dbReference type="EMBL" id="SEM06195.1"/>
    </source>
</evidence>
<feature type="compositionally biased region" description="Gly residues" evidence="1">
    <location>
        <begin position="7"/>
        <end position="16"/>
    </location>
</feature>
<accession>A0A1H7VBB7</accession>
<organism evidence="3 4">
    <name type="scientific">Haloferax larsenii</name>
    <dbReference type="NCBI Taxonomy" id="302484"/>
    <lineage>
        <taxon>Archaea</taxon>
        <taxon>Methanobacteriati</taxon>
        <taxon>Methanobacteriota</taxon>
        <taxon>Stenosarchaea group</taxon>
        <taxon>Halobacteria</taxon>
        <taxon>Halobacteriales</taxon>
        <taxon>Haloferacaceae</taxon>
        <taxon>Haloferax</taxon>
    </lineage>
</organism>
<dbReference type="InterPro" id="IPR000073">
    <property type="entry name" value="AB_hydrolase_1"/>
</dbReference>
<gene>
    <name evidence="3" type="ORF">SAMN04488691_1193</name>
</gene>
<dbReference type="RefSeq" id="WP_083405348.1">
    <property type="nucleotide sequence ID" value="NZ_FOAD01000019.1"/>
</dbReference>
<reference evidence="3 4" key="1">
    <citation type="submission" date="2016-10" db="EMBL/GenBank/DDBJ databases">
        <authorList>
            <person name="de Groot N.N."/>
        </authorList>
    </citation>
    <scope>NUCLEOTIDE SEQUENCE [LARGE SCALE GENOMIC DNA]</scope>
    <source>
        <strain evidence="3 4">CDM_5</strain>
    </source>
</reference>
<evidence type="ECO:0000313" key="4">
    <source>
        <dbReference type="Proteomes" id="UP000183894"/>
    </source>
</evidence>
<dbReference type="EMBL" id="FOAD01000019">
    <property type="protein sequence ID" value="SEM06195.1"/>
    <property type="molecule type" value="Genomic_DNA"/>
</dbReference>
<evidence type="ECO:0000259" key="2">
    <source>
        <dbReference type="Pfam" id="PF00561"/>
    </source>
</evidence>
<dbReference type="Pfam" id="PF00561">
    <property type="entry name" value="Abhydrolase_1"/>
    <property type="match status" value="1"/>
</dbReference>
<protein>
    <submittedName>
        <fullName evidence="3">Pimeloyl-ACP methyl ester carboxylesterase</fullName>
    </submittedName>
</protein>
<dbReference type="OrthoDB" id="111592at2157"/>
<dbReference type="PRINTS" id="PR00111">
    <property type="entry name" value="ABHYDROLASE"/>
</dbReference>
<feature type="domain" description="AB hydrolase-1" evidence="2">
    <location>
        <begin position="41"/>
        <end position="278"/>
    </location>
</feature>
<dbReference type="InterPro" id="IPR050266">
    <property type="entry name" value="AB_hydrolase_sf"/>
</dbReference>
<dbReference type="PANTHER" id="PTHR43798">
    <property type="entry name" value="MONOACYLGLYCEROL LIPASE"/>
    <property type="match status" value="1"/>
</dbReference>
<dbReference type="SUPFAM" id="SSF53474">
    <property type="entry name" value="alpha/beta-Hydrolases"/>
    <property type="match status" value="1"/>
</dbReference>
<sequence length="312" mass="33066">MIRGEGGEPTTGGAVGGDDTTTGTVQTGDIETYYERRGDGPPIVFIHGMFMSTTEWGPQVDALSDEFTTITYDVRGHGHTGGSDRDPYSMDLYAADLDALLSALDVENPILCGLSMGGCIAQVYAAAHPDEVAGLVLSDTFTAAPLPLSGRLIFSNLRFFALLDRVIRYPTLNKIQLRVGNLLSPGIATDADTIQRLVEDAPRIPHAEFAKIATAMARFPDSDFDGAEIDVPVLLLYGEHAPKAFRTMHTRLAESLTNADVEVTVAPDAGHASNIDNPAFFTAAVREFAHEVRGAAGDATAAGDTTAAGDSH</sequence>
<dbReference type="AlphaFoldDB" id="A0A1H7VBB7"/>
<dbReference type="Proteomes" id="UP000183894">
    <property type="component" value="Unassembled WGS sequence"/>
</dbReference>
<dbReference type="Gene3D" id="3.40.50.1820">
    <property type="entry name" value="alpha/beta hydrolase"/>
    <property type="match status" value="1"/>
</dbReference>
<name>A0A1H7VBB7_HALLR</name>
<dbReference type="GO" id="GO:0016020">
    <property type="term" value="C:membrane"/>
    <property type="evidence" value="ECO:0007669"/>
    <property type="project" value="TreeGrafter"/>
</dbReference>
<feature type="region of interest" description="Disordered" evidence="1">
    <location>
        <begin position="1"/>
        <end position="26"/>
    </location>
</feature>
<dbReference type="InterPro" id="IPR029058">
    <property type="entry name" value="AB_hydrolase_fold"/>
</dbReference>